<dbReference type="Proteomes" id="UP001595075">
    <property type="component" value="Unassembled WGS sequence"/>
</dbReference>
<name>A0ABR4BYQ6_9HELO</name>
<reference evidence="2 3" key="1">
    <citation type="journal article" date="2024" name="Commun. Biol.">
        <title>Comparative genomic analysis of thermophilic fungi reveals convergent evolutionary adaptations and gene losses.</title>
        <authorList>
            <person name="Steindorff A.S."/>
            <person name="Aguilar-Pontes M.V."/>
            <person name="Robinson A.J."/>
            <person name="Andreopoulos B."/>
            <person name="LaButti K."/>
            <person name="Kuo A."/>
            <person name="Mondo S."/>
            <person name="Riley R."/>
            <person name="Otillar R."/>
            <person name="Haridas S."/>
            <person name="Lipzen A."/>
            <person name="Grimwood J."/>
            <person name="Schmutz J."/>
            <person name="Clum A."/>
            <person name="Reid I.D."/>
            <person name="Moisan M.C."/>
            <person name="Butler G."/>
            <person name="Nguyen T.T.M."/>
            <person name="Dewar K."/>
            <person name="Conant G."/>
            <person name="Drula E."/>
            <person name="Henrissat B."/>
            <person name="Hansel C."/>
            <person name="Singer S."/>
            <person name="Hutchinson M.I."/>
            <person name="de Vries R.P."/>
            <person name="Natvig D.O."/>
            <person name="Powell A.J."/>
            <person name="Tsang A."/>
            <person name="Grigoriev I.V."/>
        </authorList>
    </citation>
    <scope>NUCLEOTIDE SEQUENCE [LARGE SCALE GENOMIC DNA]</scope>
    <source>
        <strain evidence="2 3">CBS 494.80</strain>
    </source>
</reference>
<keyword evidence="3" id="KW-1185">Reference proteome</keyword>
<feature type="region of interest" description="Disordered" evidence="1">
    <location>
        <begin position="66"/>
        <end position="87"/>
    </location>
</feature>
<evidence type="ECO:0000313" key="3">
    <source>
        <dbReference type="Proteomes" id="UP001595075"/>
    </source>
</evidence>
<sequence>MDHGNLAIRSPPPQSTTPPPEQTASNSSSETPPPPPPQEKPPTPPPAETNDRVKTINASLGITELGCGLTKPSIPAPPDRSPSPTTTDEIYAARKTSLEKKPKLPEQQVTWANRNYVHWKHWFCCLVDKETGEKCKNQNPKVNWLCQKVGCDHVMCPECYRPLDMVKI</sequence>
<feature type="region of interest" description="Disordered" evidence="1">
    <location>
        <begin position="1"/>
        <end position="52"/>
    </location>
</feature>
<feature type="compositionally biased region" description="Pro residues" evidence="1">
    <location>
        <begin position="31"/>
        <end position="47"/>
    </location>
</feature>
<protein>
    <submittedName>
        <fullName evidence="2">Uncharacterized protein</fullName>
    </submittedName>
</protein>
<evidence type="ECO:0000256" key="1">
    <source>
        <dbReference type="SAM" id="MobiDB-lite"/>
    </source>
</evidence>
<evidence type="ECO:0000313" key="2">
    <source>
        <dbReference type="EMBL" id="KAL2062805.1"/>
    </source>
</evidence>
<feature type="compositionally biased region" description="Pro residues" evidence="1">
    <location>
        <begin position="10"/>
        <end position="21"/>
    </location>
</feature>
<gene>
    <name evidence="2" type="ORF">VTL71DRAFT_5877</name>
</gene>
<comment type="caution">
    <text evidence="2">The sequence shown here is derived from an EMBL/GenBank/DDBJ whole genome shotgun (WGS) entry which is preliminary data.</text>
</comment>
<organism evidence="2 3">
    <name type="scientific">Oculimacula yallundae</name>
    <dbReference type="NCBI Taxonomy" id="86028"/>
    <lineage>
        <taxon>Eukaryota</taxon>
        <taxon>Fungi</taxon>
        <taxon>Dikarya</taxon>
        <taxon>Ascomycota</taxon>
        <taxon>Pezizomycotina</taxon>
        <taxon>Leotiomycetes</taxon>
        <taxon>Helotiales</taxon>
        <taxon>Ploettnerulaceae</taxon>
        <taxon>Oculimacula</taxon>
    </lineage>
</organism>
<proteinExistence type="predicted"/>
<dbReference type="EMBL" id="JAZHXI010000016">
    <property type="protein sequence ID" value="KAL2062805.1"/>
    <property type="molecule type" value="Genomic_DNA"/>
</dbReference>
<accession>A0ABR4BYQ6</accession>